<comment type="function">
    <text evidence="1">Specifically methylates guanosine-37 in various tRNAs.</text>
</comment>
<evidence type="ECO:0000256" key="1">
    <source>
        <dbReference type="ARBA" id="ARBA00002634"/>
    </source>
</evidence>
<protein>
    <recommendedName>
        <fullName evidence="6">tRNA (guanine-N(1)-)-methyltransferase</fullName>
        <ecNumber evidence="5">2.1.1.228</ecNumber>
    </recommendedName>
    <alternativeName>
        <fullName evidence="12">M1G-methyltransferase</fullName>
    </alternativeName>
    <alternativeName>
        <fullName evidence="13">tRNA [GM37] methyltransferase</fullName>
    </alternativeName>
</protein>
<dbReference type="InterPro" id="IPR016009">
    <property type="entry name" value="tRNA_MeTrfase_TRMD/TRM10"/>
</dbReference>
<dbReference type="NCBIfam" id="NF000648">
    <property type="entry name" value="PRK00026.1"/>
    <property type="match status" value="1"/>
</dbReference>
<dbReference type="Pfam" id="PF01746">
    <property type="entry name" value="tRNA_m1G_MT"/>
    <property type="match status" value="1"/>
</dbReference>
<dbReference type="PANTHER" id="PTHR46417">
    <property type="entry name" value="TRNA (GUANINE-N(1)-)-METHYLTRANSFERASE"/>
    <property type="match status" value="1"/>
</dbReference>
<dbReference type="EMBL" id="UINC01020139">
    <property type="protein sequence ID" value="SVA84848.1"/>
    <property type="molecule type" value="Genomic_DNA"/>
</dbReference>
<dbReference type="CDD" id="cd18080">
    <property type="entry name" value="TrmD-like"/>
    <property type="match status" value="1"/>
</dbReference>
<feature type="domain" description="tRNA methyltransferase TRMD/TRM10-type" evidence="15">
    <location>
        <begin position="8"/>
        <end position="232"/>
    </location>
</feature>
<name>A0A381Z6H0_9ZZZZ</name>
<dbReference type="FunFam" id="3.40.1280.10:FF:000001">
    <property type="entry name" value="tRNA (guanine-N(1)-)-methyltransferase"/>
    <property type="match status" value="1"/>
</dbReference>
<dbReference type="SUPFAM" id="SSF75217">
    <property type="entry name" value="alpha/beta knot"/>
    <property type="match status" value="1"/>
</dbReference>
<dbReference type="InterPro" id="IPR029026">
    <property type="entry name" value="tRNA_m1G_MTases_N"/>
</dbReference>
<reference evidence="16" key="1">
    <citation type="submission" date="2018-05" db="EMBL/GenBank/DDBJ databases">
        <authorList>
            <person name="Lanie J.A."/>
            <person name="Ng W.-L."/>
            <person name="Kazmierczak K.M."/>
            <person name="Andrzejewski T.M."/>
            <person name="Davidsen T.M."/>
            <person name="Wayne K.J."/>
            <person name="Tettelin H."/>
            <person name="Glass J.I."/>
            <person name="Rusch D."/>
            <person name="Podicherti R."/>
            <person name="Tsui H.-C.T."/>
            <person name="Winkler M.E."/>
        </authorList>
    </citation>
    <scope>NUCLEOTIDE SEQUENCE</scope>
</reference>
<evidence type="ECO:0000256" key="13">
    <source>
        <dbReference type="ARBA" id="ARBA00033392"/>
    </source>
</evidence>
<proteinExistence type="inferred from homology"/>
<evidence type="ECO:0000259" key="15">
    <source>
        <dbReference type="Pfam" id="PF01746"/>
    </source>
</evidence>
<evidence type="ECO:0000256" key="14">
    <source>
        <dbReference type="ARBA" id="ARBA00047783"/>
    </source>
</evidence>
<dbReference type="EC" id="2.1.1.228" evidence="5"/>
<comment type="similarity">
    <text evidence="3">Belongs to the RNA methyltransferase TrmD family.</text>
</comment>
<dbReference type="PANTHER" id="PTHR46417:SF1">
    <property type="entry name" value="TRNA (GUANINE-N(1)-)-METHYLTRANSFERASE"/>
    <property type="match status" value="1"/>
</dbReference>
<evidence type="ECO:0000256" key="4">
    <source>
        <dbReference type="ARBA" id="ARBA00011738"/>
    </source>
</evidence>
<dbReference type="GO" id="GO:0052906">
    <property type="term" value="F:tRNA (guanine(37)-N1)-methyltransferase activity"/>
    <property type="evidence" value="ECO:0007669"/>
    <property type="project" value="UniProtKB-EC"/>
</dbReference>
<evidence type="ECO:0000256" key="7">
    <source>
        <dbReference type="ARBA" id="ARBA00022490"/>
    </source>
</evidence>
<keyword evidence="7" id="KW-0963">Cytoplasm</keyword>
<evidence type="ECO:0000256" key="3">
    <source>
        <dbReference type="ARBA" id="ARBA00007630"/>
    </source>
</evidence>
<sequence length="254" mass="28283">VSDYETGLRFDVVTIFPGMLEAVLREGVIGRAVERGAVQVGLHDLRDYTDDRYRTVDDVPYGGGPGMVLKSEPFFRAVEAIRLQHGEPEATVLLSPQGRSFCQAEATRLSRMRHVALLCGRYEGVDERVFDQLVTDEISVGDYVVSGGELPAAVVVDAVSRFVPGVVGDRRSVQEDSFVRGLLDYPHYTRPATVSGRAVPKVLLSGDHGEIGRWRKREAIKRTLQRRPDLLEDAVLDEEERAFLRELQGDTRGM</sequence>
<keyword evidence="10" id="KW-0949">S-adenosyl-L-methionine</keyword>
<dbReference type="NCBIfam" id="TIGR00088">
    <property type="entry name" value="trmD"/>
    <property type="match status" value="1"/>
</dbReference>
<evidence type="ECO:0000256" key="10">
    <source>
        <dbReference type="ARBA" id="ARBA00022691"/>
    </source>
</evidence>
<evidence type="ECO:0000256" key="8">
    <source>
        <dbReference type="ARBA" id="ARBA00022603"/>
    </source>
</evidence>
<evidence type="ECO:0000256" key="9">
    <source>
        <dbReference type="ARBA" id="ARBA00022679"/>
    </source>
</evidence>
<dbReference type="InterPro" id="IPR029028">
    <property type="entry name" value="Alpha/beta_knot_MTases"/>
</dbReference>
<dbReference type="InterPro" id="IPR002649">
    <property type="entry name" value="tRNA_m1G_MeTrfase_TrmD"/>
</dbReference>
<dbReference type="PIRSF" id="PIRSF000386">
    <property type="entry name" value="tRNA_mtase"/>
    <property type="match status" value="1"/>
</dbReference>
<dbReference type="FunFam" id="1.10.1270.20:FF:000001">
    <property type="entry name" value="tRNA (guanine-N(1)-)-methyltransferase"/>
    <property type="match status" value="1"/>
</dbReference>
<comment type="subunit">
    <text evidence="4">Homodimer.</text>
</comment>
<evidence type="ECO:0000256" key="12">
    <source>
        <dbReference type="ARBA" id="ARBA00029736"/>
    </source>
</evidence>
<organism evidence="16">
    <name type="scientific">marine metagenome</name>
    <dbReference type="NCBI Taxonomy" id="408172"/>
    <lineage>
        <taxon>unclassified sequences</taxon>
        <taxon>metagenomes</taxon>
        <taxon>ecological metagenomes</taxon>
    </lineage>
</organism>
<comment type="subcellular location">
    <subcellularLocation>
        <location evidence="2">Cytoplasm</location>
    </subcellularLocation>
</comment>
<dbReference type="GO" id="GO:0005829">
    <property type="term" value="C:cytosol"/>
    <property type="evidence" value="ECO:0007669"/>
    <property type="project" value="TreeGrafter"/>
</dbReference>
<feature type="non-terminal residue" evidence="16">
    <location>
        <position position="1"/>
    </location>
</feature>
<evidence type="ECO:0000256" key="5">
    <source>
        <dbReference type="ARBA" id="ARBA00012807"/>
    </source>
</evidence>
<evidence type="ECO:0000256" key="6">
    <source>
        <dbReference type="ARBA" id="ARBA00014679"/>
    </source>
</evidence>
<dbReference type="InterPro" id="IPR023148">
    <property type="entry name" value="tRNA_m1G_MeTrfase_C_sf"/>
</dbReference>
<dbReference type="Gene3D" id="1.10.1270.20">
    <property type="entry name" value="tRNA(m1g37)methyltransferase, domain 2"/>
    <property type="match status" value="1"/>
</dbReference>
<evidence type="ECO:0000256" key="2">
    <source>
        <dbReference type="ARBA" id="ARBA00004496"/>
    </source>
</evidence>
<dbReference type="AlphaFoldDB" id="A0A381Z6H0"/>
<evidence type="ECO:0000313" key="16">
    <source>
        <dbReference type="EMBL" id="SVA84848.1"/>
    </source>
</evidence>
<dbReference type="Gene3D" id="3.40.1280.10">
    <property type="match status" value="1"/>
</dbReference>
<keyword evidence="9" id="KW-0808">Transferase</keyword>
<keyword evidence="8" id="KW-0489">Methyltransferase</keyword>
<dbReference type="HAMAP" id="MF_00605">
    <property type="entry name" value="TrmD"/>
    <property type="match status" value="1"/>
</dbReference>
<gene>
    <name evidence="16" type="ORF">METZ01_LOCUS137702</name>
</gene>
<evidence type="ECO:0000256" key="11">
    <source>
        <dbReference type="ARBA" id="ARBA00022694"/>
    </source>
</evidence>
<keyword evidence="11" id="KW-0819">tRNA processing</keyword>
<comment type="catalytic activity">
    <reaction evidence="14">
        <text>guanosine(37) in tRNA + S-adenosyl-L-methionine = N(1)-methylguanosine(37) in tRNA + S-adenosyl-L-homocysteine + H(+)</text>
        <dbReference type="Rhea" id="RHEA:36899"/>
        <dbReference type="Rhea" id="RHEA-COMP:10145"/>
        <dbReference type="Rhea" id="RHEA-COMP:10147"/>
        <dbReference type="ChEBI" id="CHEBI:15378"/>
        <dbReference type="ChEBI" id="CHEBI:57856"/>
        <dbReference type="ChEBI" id="CHEBI:59789"/>
        <dbReference type="ChEBI" id="CHEBI:73542"/>
        <dbReference type="ChEBI" id="CHEBI:74269"/>
        <dbReference type="EC" id="2.1.1.228"/>
    </reaction>
</comment>
<dbReference type="GO" id="GO:0002939">
    <property type="term" value="P:tRNA N1-guanine methylation"/>
    <property type="evidence" value="ECO:0007669"/>
    <property type="project" value="TreeGrafter"/>
</dbReference>
<accession>A0A381Z6H0</accession>